<dbReference type="OrthoDB" id="206108at2759"/>
<name>M1V5N0_CYAM1</name>
<keyword evidence="2" id="KW-0805">Transcription regulation</keyword>
<feature type="compositionally biased region" description="Basic and acidic residues" evidence="6">
    <location>
        <begin position="153"/>
        <end position="187"/>
    </location>
</feature>
<dbReference type="CDD" id="cd06171">
    <property type="entry name" value="Sigma70_r4"/>
    <property type="match status" value="1"/>
</dbReference>
<evidence type="ECO:0000256" key="1">
    <source>
        <dbReference type="ARBA" id="ARBA00007788"/>
    </source>
</evidence>
<dbReference type="InterPro" id="IPR013325">
    <property type="entry name" value="RNA_pol_sigma_r2"/>
</dbReference>
<dbReference type="Gene3D" id="1.10.10.10">
    <property type="entry name" value="Winged helix-like DNA-binding domain superfamily/Winged helix DNA-binding domain"/>
    <property type="match status" value="2"/>
</dbReference>
<dbReference type="InterPro" id="IPR007624">
    <property type="entry name" value="RNA_pol_sigma70_r3"/>
</dbReference>
<dbReference type="InterPro" id="IPR050239">
    <property type="entry name" value="Sigma-70_RNA_pol_init_factors"/>
</dbReference>
<dbReference type="InterPro" id="IPR036388">
    <property type="entry name" value="WH-like_DNA-bd_sf"/>
</dbReference>
<dbReference type="eggNOG" id="ENOG502QVXR">
    <property type="taxonomic scope" value="Eukaryota"/>
</dbReference>
<gene>
    <name evidence="8" type="ORF">CYME_CMM072C</name>
</gene>
<keyword evidence="4" id="KW-0238">DNA-binding</keyword>
<dbReference type="InterPro" id="IPR014284">
    <property type="entry name" value="RNA_pol_sigma-70_dom"/>
</dbReference>
<dbReference type="GeneID" id="16995098"/>
<dbReference type="EMBL" id="AP006495">
    <property type="protein sequence ID" value="BAM80955.1"/>
    <property type="molecule type" value="Genomic_DNA"/>
</dbReference>
<keyword evidence="9" id="KW-1185">Reference proteome</keyword>
<feature type="region of interest" description="Disordered" evidence="6">
    <location>
        <begin position="55"/>
        <end position="225"/>
    </location>
</feature>
<dbReference type="PRINTS" id="PR00046">
    <property type="entry name" value="SIGMA70FCT"/>
</dbReference>
<evidence type="ECO:0000256" key="2">
    <source>
        <dbReference type="ARBA" id="ARBA00023015"/>
    </source>
</evidence>
<dbReference type="PANTHER" id="PTHR30603:SF47">
    <property type="entry name" value="RNA POLYMERASE SIGMA FACTOR SIGD, CHLOROPLASTIC"/>
    <property type="match status" value="1"/>
</dbReference>
<dbReference type="STRING" id="280699.M1V5N0"/>
<dbReference type="PROSITE" id="PS00715">
    <property type="entry name" value="SIGMA70_1"/>
    <property type="match status" value="1"/>
</dbReference>
<comment type="similarity">
    <text evidence="1">Belongs to the sigma-70 factor family.</text>
</comment>
<dbReference type="InterPro" id="IPR009042">
    <property type="entry name" value="RNA_pol_sigma70_r1_2"/>
</dbReference>
<feature type="compositionally biased region" description="Basic and acidic residues" evidence="6">
    <location>
        <begin position="194"/>
        <end position="208"/>
    </location>
</feature>
<dbReference type="GO" id="GO:0003677">
    <property type="term" value="F:DNA binding"/>
    <property type="evidence" value="ECO:0007669"/>
    <property type="project" value="UniProtKB-KW"/>
</dbReference>
<reference evidence="8 9" key="2">
    <citation type="journal article" date="2007" name="BMC Biol.">
        <title>A 100%-complete sequence reveals unusually simple genomic features in the hot-spring red alga Cyanidioschyzon merolae.</title>
        <authorList>
            <person name="Nozaki H."/>
            <person name="Takano H."/>
            <person name="Misumi O."/>
            <person name="Terasawa K."/>
            <person name="Matsuzaki M."/>
            <person name="Maruyama S."/>
            <person name="Nishida K."/>
            <person name="Yagisawa F."/>
            <person name="Yoshida Y."/>
            <person name="Fujiwara T."/>
            <person name="Takio S."/>
            <person name="Tamura K."/>
            <person name="Chung S.J."/>
            <person name="Nakamura S."/>
            <person name="Kuroiwa H."/>
            <person name="Tanaka K."/>
            <person name="Sato N."/>
            <person name="Kuroiwa T."/>
        </authorList>
    </citation>
    <scope>NUCLEOTIDE SEQUENCE [LARGE SCALE GENOMIC DNA]</scope>
    <source>
        <strain evidence="8 9">10D</strain>
    </source>
</reference>
<dbReference type="InterPro" id="IPR000943">
    <property type="entry name" value="RNA_pol_sigma70"/>
</dbReference>
<feature type="compositionally biased region" description="Basic residues" evidence="6">
    <location>
        <begin position="85"/>
        <end position="96"/>
    </location>
</feature>
<sequence>MIQRSGSGRTSMRVGFTVALFTGRTRSWFRRRGIQPSQLVDLSVQRRVPAVRSIALDGIPTSKPRMQSPSEAERPSARTEGPSGRRSKRARAPRSRSKSEKDSSASKSVKTYAEPDQPRKRSLEQASAEASLPARKETEDNSAKKGGRKPRKEKLEALTELAKERLREEQRKRLEVQQMEREQRERAAAAQREGQSDDVLRERGRSSKYDGPVETDDDNDEDDDDEAMQLGERSLTLDAMAEPSLATDDSVNTSSSSSSSAGERQNRDSLFDYLDEIRRYQLIEHEEEVALAREVQHLNRIEEKRQDLEKMLHRPPTSQEWARALNMKSAAELQEALARGHQARNRLVTSNLRLVNAIVNRFSRRAEAIGVTMSDLMQEGSIGLIRAAERFDGSRGYRFSTFASWWIRASIFRTLDEASRIIRLPSRVTDAYQRLRKLRRLLTAELGREPTEDELAERAGMAPDKVRFVFEQVNRQVLSFDRGMDTTEDPDPDSGSFLESIADPRDEEDLVDSFMKDAVLRLLRSVLNDREVFVLRLRFGLDDDEPKTLQQVAAILNVSKERVRQISFAALAKLRKSQSAERLRNEFAEYF</sequence>
<dbReference type="GO" id="GO:0016987">
    <property type="term" value="F:sigma factor activity"/>
    <property type="evidence" value="ECO:0007669"/>
    <property type="project" value="UniProtKB-KW"/>
</dbReference>
<accession>M1V5N0</accession>
<dbReference type="Pfam" id="PF00140">
    <property type="entry name" value="Sigma70_r1_2"/>
    <property type="match status" value="1"/>
</dbReference>
<evidence type="ECO:0000259" key="7">
    <source>
        <dbReference type="PROSITE" id="PS00715"/>
    </source>
</evidence>
<keyword evidence="5" id="KW-0804">Transcription</keyword>
<dbReference type="AlphaFoldDB" id="M1V5N0"/>
<feature type="region of interest" description="Disordered" evidence="6">
    <location>
        <begin position="243"/>
        <end position="267"/>
    </location>
</feature>
<dbReference type="GO" id="GO:0006352">
    <property type="term" value="P:DNA-templated transcription initiation"/>
    <property type="evidence" value="ECO:0007669"/>
    <property type="project" value="InterPro"/>
</dbReference>
<dbReference type="Proteomes" id="UP000007014">
    <property type="component" value="Chromosome 13"/>
</dbReference>
<feature type="domain" description="RNA polymerase sigma-70" evidence="7">
    <location>
        <begin position="375"/>
        <end position="388"/>
    </location>
</feature>
<proteinExistence type="inferred from homology"/>
<dbReference type="NCBIfam" id="TIGR02937">
    <property type="entry name" value="sigma70-ECF"/>
    <property type="match status" value="1"/>
</dbReference>
<dbReference type="Pfam" id="PF04545">
    <property type="entry name" value="Sigma70_r4"/>
    <property type="match status" value="1"/>
</dbReference>
<dbReference type="RefSeq" id="XP_005536991.1">
    <property type="nucleotide sequence ID" value="XM_005536934.1"/>
</dbReference>
<evidence type="ECO:0000256" key="5">
    <source>
        <dbReference type="ARBA" id="ARBA00023163"/>
    </source>
</evidence>
<evidence type="ECO:0000256" key="6">
    <source>
        <dbReference type="SAM" id="MobiDB-lite"/>
    </source>
</evidence>
<reference evidence="8 9" key="1">
    <citation type="journal article" date="2004" name="Nature">
        <title>Genome sequence of the ultrasmall unicellular red alga Cyanidioschyzon merolae 10D.</title>
        <authorList>
            <person name="Matsuzaki M."/>
            <person name="Misumi O."/>
            <person name="Shin-i T."/>
            <person name="Maruyama S."/>
            <person name="Takahara M."/>
            <person name="Miyagishima S."/>
            <person name="Mori T."/>
            <person name="Nishida K."/>
            <person name="Yagisawa F."/>
            <person name="Nishida K."/>
            <person name="Yoshida Y."/>
            <person name="Nishimura Y."/>
            <person name="Nakao S."/>
            <person name="Kobayashi T."/>
            <person name="Momoyama Y."/>
            <person name="Higashiyama T."/>
            <person name="Minoda A."/>
            <person name="Sano M."/>
            <person name="Nomoto H."/>
            <person name="Oishi K."/>
            <person name="Hayashi H."/>
            <person name="Ohta F."/>
            <person name="Nishizaka S."/>
            <person name="Haga S."/>
            <person name="Miura S."/>
            <person name="Morishita T."/>
            <person name="Kabeya Y."/>
            <person name="Terasawa K."/>
            <person name="Suzuki Y."/>
            <person name="Ishii Y."/>
            <person name="Asakawa S."/>
            <person name="Takano H."/>
            <person name="Ohta N."/>
            <person name="Kuroiwa H."/>
            <person name="Tanaka K."/>
            <person name="Shimizu N."/>
            <person name="Sugano S."/>
            <person name="Sato N."/>
            <person name="Nozaki H."/>
            <person name="Ogasawara N."/>
            <person name="Kohara Y."/>
            <person name="Kuroiwa T."/>
        </authorList>
    </citation>
    <scope>NUCLEOTIDE SEQUENCE [LARGE SCALE GENOMIC DNA]</scope>
    <source>
        <strain evidence="8 9">10D</strain>
    </source>
</reference>
<organism evidence="8 9">
    <name type="scientific">Cyanidioschyzon merolae (strain NIES-3377 / 10D)</name>
    <name type="common">Unicellular red alga</name>
    <dbReference type="NCBI Taxonomy" id="280699"/>
    <lineage>
        <taxon>Eukaryota</taxon>
        <taxon>Rhodophyta</taxon>
        <taxon>Bangiophyceae</taxon>
        <taxon>Cyanidiales</taxon>
        <taxon>Cyanidiaceae</taxon>
        <taxon>Cyanidioschyzon</taxon>
    </lineage>
</organism>
<feature type="compositionally biased region" description="Basic and acidic residues" evidence="6">
    <location>
        <begin position="134"/>
        <end position="143"/>
    </location>
</feature>
<keyword evidence="3" id="KW-0731">Sigma factor</keyword>
<evidence type="ECO:0000256" key="4">
    <source>
        <dbReference type="ARBA" id="ARBA00023125"/>
    </source>
</evidence>
<dbReference type="KEGG" id="cme:CYME_CMM072C"/>
<dbReference type="SUPFAM" id="SSF88946">
    <property type="entry name" value="Sigma2 domain of RNA polymerase sigma factors"/>
    <property type="match status" value="1"/>
</dbReference>
<dbReference type="InterPro" id="IPR007630">
    <property type="entry name" value="RNA_pol_sigma70_r4"/>
</dbReference>
<dbReference type="SUPFAM" id="SSF88659">
    <property type="entry name" value="Sigma3 and sigma4 domains of RNA polymerase sigma factors"/>
    <property type="match status" value="2"/>
</dbReference>
<feature type="compositionally biased region" description="Acidic residues" evidence="6">
    <location>
        <begin position="213"/>
        <end position="225"/>
    </location>
</feature>
<dbReference type="PANTHER" id="PTHR30603">
    <property type="entry name" value="RNA POLYMERASE SIGMA FACTOR RPO"/>
    <property type="match status" value="1"/>
</dbReference>
<evidence type="ECO:0000313" key="8">
    <source>
        <dbReference type="EMBL" id="BAM80955.1"/>
    </source>
</evidence>
<dbReference type="InterPro" id="IPR007627">
    <property type="entry name" value="RNA_pol_sigma70_r2"/>
</dbReference>
<dbReference type="InterPro" id="IPR013324">
    <property type="entry name" value="RNA_pol_sigma_r3/r4-like"/>
</dbReference>
<evidence type="ECO:0000313" key="9">
    <source>
        <dbReference type="Proteomes" id="UP000007014"/>
    </source>
</evidence>
<evidence type="ECO:0000256" key="3">
    <source>
        <dbReference type="ARBA" id="ARBA00023082"/>
    </source>
</evidence>
<dbReference type="Gene3D" id="1.20.120.1810">
    <property type="match status" value="1"/>
</dbReference>
<dbReference type="Pfam" id="PF04542">
    <property type="entry name" value="Sigma70_r2"/>
    <property type="match status" value="1"/>
</dbReference>
<protein>
    <submittedName>
        <fullName evidence="8">Sigma subunit for chloroplast RNA polymerase</fullName>
    </submittedName>
</protein>
<dbReference type="Pfam" id="PF04539">
    <property type="entry name" value="Sigma70_r3"/>
    <property type="match status" value="1"/>
</dbReference>